<proteinExistence type="predicted"/>
<evidence type="ECO:0000313" key="1">
    <source>
        <dbReference type="EMBL" id="WVK89949.1"/>
    </source>
</evidence>
<name>A0AAX4JI31_9CAUD</name>
<organism evidence="1 2">
    <name type="scientific">Burkholderia phage vB_BpP_HN02</name>
    <dbReference type="NCBI Taxonomy" id="3116925"/>
    <lineage>
        <taxon>Viruses</taxon>
        <taxon>Duplodnaviria</taxon>
        <taxon>Heunggongvirae</taxon>
        <taxon>Uroviricota</taxon>
        <taxon>Caudoviricetes</taxon>
        <taxon>Schitoviridae</taxon>
    </lineage>
</organism>
<reference evidence="1" key="1">
    <citation type="submission" date="2024-01" db="EMBL/GenBank/DDBJ databases">
        <authorList>
            <person name="Zhu Q."/>
        </authorList>
    </citation>
    <scope>NUCLEOTIDE SEQUENCE</scope>
</reference>
<protein>
    <submittedName>
        <fullName evidence="1">Uncharacterized protein</fullName>
    </submittedName>
</protein>
<accession>A0AAX4JI31</accession>
<dbReference type="Proteomes" id="UP001432380">
    <property type="component" value="Segment"/>
</dbReference>
<dbReference type="EMBL" id="PP079243">
    <property type="protein sequence ID" value="WVK89949.1"/>
    <property type="molecule type" value="Genomic_DNA"/>
</dbReference>
<sequence length="75" mass="8681">MAQGETFLPFVIVYSRRNQTPMSLTHWLIWQCAARTHNDAIEAFEEENPDCEFIEVVQTADFNKAIQEAEATYRG</sequence>
<evidence type="ECO:0000313" key="2">
    <source>
        <dbReference type="Proteomes" id="UP001432380"/>
    </source>
</evidence>